<evidence type="ECO:0000256" key="8">
    <source>
        <dbReference type="ARBA" id="ARBA00023136"/>
    </source>
</evidence>
<evidence type="ECO:0000256" key="11">
    <source>
        <dbReference type="ARBA" id="ARBA00031071"/>
    </source>
</evidence>
<dbReference type="PANTHER" id="PTHR12924">
    <property type="entry name" value="TRANSLOCON-ASSOCIATED PROTEIN, ALPHA SUBUNIT"/>
    <property type="match status" value="1"/>
</dbReference>
<evidence type="ECO:0000256" key="13">
    <source>
        <dbReference type="SAM" id="SignalP"/>
    </source>
</evidence>
<feature type="chain" id="PRO_5014112227" description="Translocon-associated protein subunit alpha" evidence="13">
    <location>
        <begin position="23"/>
        <end position="271"/>
    </location>
</feature>
<evidence type="ECO:0000256" key="10">
    <source>
        <dbReference type="ARBA" id="ARBA00025854"/>
    </source>
</evidence>
<evidence type="ECO:0000256" key="6">
    <source>
        <dbReference type="ARBA" id="ARBA00022824"/>
    </source>
</evidence>
<evidence type="ECO:0000313" key="14">
    <source>
        <dbReference type="EMBL" id="MBW18014.1"/>
    </source>
</evidence>
<evidence type="ECO:0000256" key="1">
    <source>
        <dbReference type="ARBA" id="ARBA00004115"/>
    </source>
</evidence>
<evidence type="ECO:0000256" key="2">
    <source>
        <dbReference type="ARBA" id="ARBA00006776"/>
    </source>
</evidence>
<organism evidence="14">
    <name type="scientific">Melanaphis sacchari</name>
    <dbReference type="NCBI Taxonomy" id="742174"/>
    <lineage>
        <taxon>Eukaryota</taxon>
        <taxon>Metazoa</taxon>
        <taxon>Ecdysozoa</taxon>
        <taxon>Arthropoda</taxon>
        <taxon>Hexapoda</taxon>
        <taxon>Insecta</taxon>
        <taxon>Pterygota</taxon>
        <taxon>Neoptera</taxon>
        <taxon>Paraneoptera</taxon>
        <taxon>Hemiptera</taxon>
        <taxon>Sternorrhyncha</taxon>
        <taxon>Aphidomorpha</taxon>
        <taxon>Aphidoidea</taxon>
        <taxon>Aphididae</taxon>
        <taxon>Aphidini</taxon>
        <taxon>Melanaphis</taxon>
    </lineage>
</organism>
<evidence type="ECO:0000256" key="4">
    <source>
        <dbReference type="ARBA" id="ARBA00022692"/>
    </source>
</evidence>
<comment type="function">
    <text evidence="9">TRAP proteins are part of a complex whose function is to bind calcium to the ER membrane and thereby regulate the retention of ER resident proteins. May be involved in the recycling of the translocation apparatus after completion of the translocation process or may function as a membrane-bound chaperone facilitating folding of translocated proteins.</text>
</comment>
<comment type="similarity">
    <text evidence="2">Belongs to the TRAP-alpha family.</text>
</comment>
<dbReference type="OrthoDB" id="1926781at2759"/>
<comment type="subunit">
    <text evidence="10">Heterotetramer of TRAP-alpha, TRAP-beta, TRAP-delta and TRAP-gamma. Interacts with palmitoylated calnexin (CALX), the interaction is required for efficient folding of glycosylated proteins.</text>
</comment>
<protein>
    <recommendedName>
        <fullName evidence="3">Translocon-associated protein subunit alpha</fullName>
    </recommendedName>
    <alternativeName>
        <fullName evidence="11">Signal sequence receptor subunit alpha</fullName>
    </alternativeName>
</protein>
<evidence type="ECO:0000256" key="5">
    <source>
        <dbReference type="ARBA" id="ARBA00022729"/>
    </source>
</evidence>
<evidence type="ECO:0000256" key="12">
    <source>
        <dbReference type="SAM" id="Phobius"/>
    </source>
</evidence>
<dbReference type="GO" id="GO:0005789">
    <property type="term" value="C:endoplasmic reticulum membrane"/>
    <property type="evidence" value="ECO:0007669"/>
    <property type="project" value="UniProtKB-SubCell"/>
</dbReference>
<accession>A0A2H8TUU3</accession>
<keyword evidence="4 12" id="KW-0812">Transmembrane</keyword>
<dbReference type="InterPro" id="IPR005595">
    <property type="entry name" value="TRAP_alpha"/>
</dbReference>
<gene>
    <name evidence="14" type="primary">SSR1_0</name>
</gene>
<dbReference type="PANTHER" id="PTHR12924:SF0">
    <property type="entry name" value="TRANSLOCON-ASSOCIATED PROTEIN SUBUNIT ALPHA"/>
    <property type="match status" value="1"/>
</dbReference>
<dbReference type="Pfam" id="PF03896">
    <property type="entry name" value="TRAP_alpha"/>
    <property type="match status" value="1"/>
</dbReference>
<evidence type="ECO:0000256" key="3">
    <source>
        <dbReference type="ARBA" id="ARBA00020280"/>
    </source>
</evidence>
<keyword evidence="6" id="KW-0256">Endoplasmic reticulum</keyword>
<keyword evidence="8 12" id="KW-0472">Membrane</keyword>
<name>A0A2H8TUU3_9HEMI</name>
<proteinExistence type="inferred from homology"/>
<evidence type="ECO:0000256" key="9">
    <source>
        <dbReference type="ARBA" id="ARBA00025620"/>
    </source>
</evidence>
<feature type="transmembrane region" description="Helical" evidence="12">
    <location>
        <begin position="190"/>
        <end position="212"/>
    </location>
</feature>
<dbReference type="EMBL" id="GFXV01006209">
    <property type="protein sequence ID" value="MBW18014.1"/>
    <property type="molecule type" value="Transcribed_RNA"/>
</dbReference>
<feature type="signal peptide" evidence="13">
    <location>
        <begin position="1"/>
        <end position="22"/>
    </location>
</feature>
<keyword evidence="7 12" id="KW-1133">Transmembrane helix</keyword>
<sequence length="271" mass="30031">MQFKWILLCLSLIAASTGVARAEDEIDVDEEMIVSEDQGLVDSDGDESTIEDLEQTDADTYLLFTKPVFEEKASIELPAGRLSEFLVGFTNKGSNDLVLETLDASLRYPMDFNFHIQNFTTVLLEKTIPPGSQATLGYAFIPADAFAGRPFGLSINLAYRDYEGKQMISKLYNDTVNIIEVEEGLDGETLFLYVLMAAACVLLLVGGQQFLYSVGKKRVGGGLPSRTRANLETGTKSSKQIDMDWVPKNVINHLNKQKAQSPKQKRVKKTD</sequence>
<evidence type="ECO:0000256" key="7">
    <source>
        <dbReference type="ARBA" id="ARBA00022989"/>
    </source>
</evidence>
<keyword evidence="5 13" id="KW-0732">Signal</keyword>
<dbReference type="AlphaFoldDB" id="A0A2H8TUU3"/>
<comment type="subcellular location">
    <subcellularLocation>
        <location evidence="1">Endoplasmic reticulum membrane</location>
        <topology evidence="1">Single-pass type I membrane protein</topology>
    </subcellularLocation>
</comment>
<reference evidence="14" key="1">
    <citation type="submission" date="2017-10" db="EMBL/GenBank/DDBJ databases">
        <title>Transcriptome Assembly of Sugarcane Aphid Adults.</title>
        <authorList>
            <person name="Scully E.D."/>
            <person name="Palmer N.A."/>
            <person name="Geib S.M."/>
            <person name="Sarath G."/>
            <person name="Sattler S.E."/>
        </authorList>
    </citation>
    <scope>NUCLEOTIDE SEQUENCE</scope>
    <source>
        <tissue evidence="14">Whole body</tissue>
    </source>
</reference>